<dbReference type="RefSeq" id="WP_217281858.1">
    <property type="nucleotide sequence ID" value="NZ_CBCSGW010000127.1"/>
</dbReference>
<organism evidence="1 2">
    <name type="scientific">Kibdelosporangium persicum</name>
    <dbReference type="NCBI Taxonomy" id="2698649"/>
    <lineage>
        <taxon>Bacteria</taxon>
        <taxon>Bacillati</taxon>
        <taxon>Actinomycetota</taxon>
        <taxon>Actinomycetes</taxon>
        <taxon>Pseudonocardiales</taxon>
        <taxon>Pseudonocardiaceae</taxon>
        <taxon>Kibdelosporangium</taxon>
    </lineage>
</organism>
<dbReference type="InterPro" id="IPR049975">
    <property type="entry name" value="SAV_915-like_dom"/>
</dbReference>
<keyword evidence="2" id="KW-1185">Reference proteome</keyword>
<proteinExistence type="predicted"/>
<dbReference type="NCBIfam" id="NF042914">
    <property type="entry name" value="SAV915_dom"/>
    <property type="match status" value="1"/>
</dbReference>
<dbReference type="EMBL" id="JAAATY010000069">
    <property type="protein sequence ID" value="NRN71443.1"/>
    <property type="molecule type" value="Genomic_DNA"/>
</dbReference>
<reference evidence="1 2" key="1">
    <citation type="submission" date="2020-01" db="EMBL/GenBank/DDBJ databases">
        <title>Kibdelosporangium persica a novel Actinomycetes from a hot desert in Iran.</title>
        <authorList>
            <person name="Safaei N."/>
            <person name="Zaburannyi N."/>
            <person name="Mueller R."/>
            <person name="Wink J."/>
        </authorList>
    </citation>
    <scope>NUCLEOTIDE SEQUENCE [LARGE SCALE GENOMIC DNA]</scope>
    <source>
        <strain evidence="1 2">4NS15</strain>
    </source>
</reference>
<accession>A0ABX2FKZ5</accession>
<name>A0ABX2FKZ5_9PSEU</name>
<evidence type="ECO:0000313" key="1">
    <source>
        <dbReference type="EMBL" id="NRN71443.1"/>
    </source>
</evidence>
<comment type="caution">
    <text evidence="1">The sequence shown here is derived from an EMBL/GenBank/DDBJ whole genome shotgun (WGS) entry which is preliminary data.</text>
</comment>
<evidence type="ECO:0000313" key="2">
    <source>
        <dbReference type="Proteomes" id="UP000763557"/>
    </source>
</evidence>
<dbReference type="Proteomes" id="UP000763557">
    <property type="component" value="Unassembled WGS sequence"/>
</dbReference>
<protein>
    <submittedName>
        <fullName evidence="1">SseB protein N-terminal domain-containing protein</fullName>
    </submittedName>
</protein>
<sequence length="91" mass="9869">MTASAVVPPVVYVPCQSASEDELVVDLRTTDAGEVALLVYTALDRLVDCCGPNQPWAALRTETLAKVREATNFNVVMVDVVVPEHERRTGV</sequence>
<gene>
    <name evidence="1" type="ORF">GC106_87230</name>
</gene>